<dbReference type="PANTHER" id="PTHR45947">
    <property type="entry name" value="SULFOQUINOVOSYL TRANSFERASE SQD2"/>
    <property type="match status" value="1"/>
</dbReference>
<proteinExistence type="predicted"/>
<dbReference type="Proteomes" id="UP000176778">
    <property type="component" value="Unassembled WGS sequence"/>
</dbReference>
<protein>
    <recommendedName>
        <fullName evidence="5">Glycosyl transferase family 1 domain-containing protein</fullName>
    </recommendedName>
</protein>
<dbReference type="PANTHER" id="PTHR45947:SF3">
    <property type="entry name" value="SULFOQUINOVOSYL TRANSFERASE SQD2"/>
    <property type="match status" value="1"/>
</dbReference>
<dbReference type="InterPro" id="IPR050194">
    <property type="entry name" value="Glycosyltransferase_grp1"/>
</dbReference>
<feature type="domain" description="Glycosyl transferase family 1" evidence="1">
    <location>
        <begin position="184"/>
        <end position="316"/>
    </location>
</feature>
<dbReference type="AlphaFoldDB" id="A0A1F7X2P0"/>
<dbReference type="CDD" id="cd03801">
    <property type="entry name" value="GT4_PimA-like"/>
    <property type="match status" value="1"/>
</dbReference>
<dbReference type="GO" id="GO:0016757">
    <property type="term" value="F:glycosyltransferase activity"/>
    <property type="evidence" value="ECO:0007669"/>
    <property type="project" value="InterPro"/>
</dbReference>
<dbReference type="InterPro" id="IPR028098">
    <property type="entry name" value="Glyco_trans_4-like_N"/>
</dbReference>
<evidence type="ECO:0000259" key="2">
    <source>
        <dbReference type="Pfam" id="PF13439"/>
    </source>
</evidence>
<comment type="caution">
    <text evidence="3">The sequence shown here is derived from an EMBL/GenBank/DDBJ whole genome shotgun (WGS) entry which is preliminary data.</text>
</comment>
<gene>
    <name evidence="3" type="ORF">A2Y68_00105</name>
</gene>
<accession>A0A1F7X2P0</accession>
<dbReference type="EMBL" id="MGFR01000005">
    <property type="protein sequence ID" value="OGM09360.1"/>
    <property type="molecule type" value="Genomic_DNA"/>
</dbReference>
<name>A0A1F7X2P0_9BACT</name>
<reference evidence="3 4" key="1">
    <citation type="journal article" date="2016" name="Nat. Commun.">
        <title>Thousands of microbial genomes shed light on interconnected biogeochemical processes in an aquifer system.</title>
        <authorList>
            <person name="Anantharaman K."/>
            <person name="Brown C.T."/>
            <person name="Hug L.A."/>
            <person name="Sharon I."/>
            <person name="Castelle C.J."/>
            <person name="Probst A.J."/>
            <person name="Thomas B.C."/>
            <person name="Singh A."/>
            <person name="Wilkins M.J."/>
            <person name="Karaoz U."/>
            <person name="Brodie E.L."/>
            <person name="Williams K.H."/>
            <person name="Hubbard S.S."/>
            <person name="Banfield J.F."/>
        </authorList>
    </citation>
    <scope>NUCLEOTIDE SEQUENCE [LARGE SCALE GENOMIC DNA]</scope>
</reference>
<evidence type="ECO:0000259" key="1">
    <source>
        <dbReference type="Pfam" id="PF00534"/>
    </source>
</evidence>
<evidence type="ECO:0008006" key="5">
    <source>
        <dbReference type="Google" id="ProtNLM"/>
    </source>
</evidence>
<dbReference type="InterPro" id="IPR001296">
    <property type="entry name" value="Glyco_trans_1"/>
</dbReference>
<dbReference type="Gene3D" id="3.40.50.2000">
    <property type="entry name" value="Glycogen Phosphorylase B"/>
    <property type="match status" value="2"/>
</dbReference>
<dbReference type="Pfam" id="PF13439">
    <property type="entry name" value="Glyco_transf_4"/>
    <property type="match status" value="1"/>
</dbReference>
<evidence type="ECO:0000313" key="4">
    <source>
        <dbReference type="Proteomes" id="UP000176778"/>
    </source>
</evidence>
<dbReference type="STRING" id="1802479.A2Y68_00105"/>
<feature type="domain" description="Glycosyltransferase subfamily 4-like N-terminal" evidence="2">
    <location>
        <begin position="15"/>
        <end position="171"/>
    </location>
</feature>
<dbReference type="Pfam" id="PF00534">
    <property type="entry name" value="Glycos_transf_1"/>
    <property type="match status" value="1"/>
</dbReference>
<sequence>MKIAFLSFYSGEVYRGVETFVHELGNRLVKMGHKVTVYQNGPELKGAGYKTVTVGLKINYKRLNTYVSFLNYYGRRVGFFALKVLKRIDKDTDIIFPTNGQWQALFSSIWAKIHRAKIVISGQSGPGLDDRINLWTFPDRFVALTSPQKIWAKRANPFVKIEKIPNGVDLTKFGDKAKPISLSLPRPVILSVAAFDFWKRLDLAIKAVAHLENGSLLLVGRGPQEEKLKKLGEKLLPGRFKMLSFPHNQMPGVYRAADIFTYPTVSWESFGIVLAEAMASGLPVVATSDPIRKEIVGRAGVLVNPTDIKSYSVALEVAHKLKWGKRPLYQAKKFDWDKIALKYEQLFLDLTK</sequence>
<organism evidence="3 4">
    <name type="scientific">Candidatus Woesebacteria bacterium RBG_13_46_13</name>
    <dbReference type="NCBI Taxonomy" id="1802479"/>
    <lineage>
        <taxon>Bacteria</taxon>
        <taxon>Candidatus Woeseibacteriota</taxon>
    </lineage>
</organism>
<evidence type="ECO:0000313" key="3">
    <source>
        <dbReference type="EMBL" id="OGM09360.1"/>
    </source>
</evidence>
<dbReference type="SUPFAM" id="SSF53756">
    <property type="entry name" value="UDP-Glycosyltransferase/glycogen phosphorylase"/>
    <property type="match status" value="1"/>
</dbReference>